<dbReference type="AlphaFoldDB" id="A0A4R2HWM3"/>
<proteinExistence type="predicted"/>
<evidence type="ECO:0000313" key="1">
    <source>
        <dbReference type="EMBL" id="TCO35953.1"/>
    </source>
</evidence>
<organism evidence="1 2">
    <name type="scientific">Kribbella steppae</name>
    <dbReference type="NCBI Taxonomy" id="2512223"/>
    <lineage>
        <taxon>Bacteria</taxon>
        <taxon>Bacillati</taxon>
        <taxon>Actinomycetota</taxon>
        <taxon>Actinomycetes</taxon>
        <taxon>Propionibacteriales</taxon>
        <taxon>Kribbellaceae</taxon>
        <taxon>Kribbella</taxon>
    </lineage>
</organism>
<protein>
    <submittedName>
        <fullName evidence="1">Uncharacterized protein</fullName>
    </submittedName>
</protein>
<evidence type="ECO:0000313" key="2">
    <source>
        <dbReference type="Proteomes" id="UP000294508"/>
    </source>
</evidence>
<dbReference type="RefSeq" id="WP_132207564.1">
    <property type="nucleotide sequence ID" value="NZ_SLWN01000001.1"/>
</dbReference>
<accession>A0A4R2HWM3</accession>
<keyword evidence="2" id="KW-1185">Reference proteome</keyword>
<sequence>MNQSAPREPTAVLAEVRGILDVHRAAEDTIRMLRGLLDPPLKQRPVKLTDRGWPVLRSAAWVGDDVPERLR</sequence>
<comment type="caution">
    <text evidence="1">The sequence shown here is derived from an EMBL/GenBank/DDBJ whole genome shotgun (WGS) entry which is preliminary data.</text>
</comment>
<reference evidence="1 2" key="1">
    <citation type="journal article" date="2015" name="Stand. Genomic Sci.">
        <title>Genomic Encyclopedia of Bacterial and Archaeal Type Strains, Phase III: the genomes of soil and plant-associated and newly described type strains.</title>
        <authorList>
            <person name="Whitman W.B."/>
            <person name="Woyke T."/>
            <person name="Klenk H.P."/>
            <person name="Zhou Y."/>
            <person name="Lilburn T.G."/>
            <person name="Beck B.J."/>
            <person name="De Vos P."/>
            <person name="Vandamme P."/>
            <person name="Eisen J.A."/>
            <person name="Garrity G."/>
            <person name="Hugenholtz P."/>
            <person name="Kyrpides N.C."/>
        </authorList>
    </citation>
    <scope>NUCLEOTIDE SEQUENCE [LARGE SCALE GENOMIC DNA]</scope>
    <source>
        <strain evidence="1 2">VKM Ac-2572</strain>
    </source>
</reference>
<gene>
    <name evidence="1" type="ORF">EV652_101841</name>
</gene>
<dbReference type="Proteomes" id="UP000294508">
    <property type="component" value="Unassembled WGS sequence"/>
</dbReference>
<dbReference type="EMBL" id="SLWN01000001">
    <property type="protein sequence ID" value="TCO35953.1"/>
    <property type="molecule type" value="Genomic_DNA"/>
</dbReference>
<name>A0A4R2HWM3_9ACTN</name>